<accession>A0A0G0WQK3</accession>
<evidence type="ECO:0000313" key="2">
    <source>
        <dbReference type="Proteomes" id="UP000034616"/>
    </source>
</evidence>
<feature type="non-terminal residue" evidence="1">
    <location>
        <position position="33"/>
    </location>
</feature>
<dbReference type="AlphaFoldDB" id="A0A0G0WQK3"/>
<comment type="caution">
    <text evidence="1">The sequence shown here is derived from an EMBL/GenBank/DDBJ whole genome shotgun (WGS) entry which is preliminary data.</text>
</comment>
<organism evidence="1 2">
    <name type="scientific">Candidatus Uhrbacteria bacterium GW2011_GWC2_41_11</name>
    <dbReference type="NCBI Taxonomy" id="1618985"/>
    <lineage>
        <taxon>Bacteria</taxon>
        <taxon>Candidatus Uhriibacteriota</taxon>
    </lineage>
</organism>
<sequence>MAGAIGIEPMSEVLETSVLPLNDAPIFSAQKSY</sequence>
<reference evidence="1 2" key="1">
    <citation type="journal article" date="2015" name="Nature">
        <title>rRNA introns, odd ribosomes, and small enigmatic genomes across a large radiation of phyla.</title>
        <authorList>
            <person name="Brown C.T."/>
            <person name="Hug L.A."/>
            <person name="Thomas B.C."/>
            <person name="Sharon I."/>
            <person name="Castelle C.J."/>
            <person name="Singh A."/>
            <person name="Wilkins M.J."/>
            <person name="Williams K.H."/>
            <person name="Banfield J.F."/>
        </authorList>
    </citation>
    <scope>NUCLEOTIDE SEQUENCE [LARGE SCALE GENOMIC DNA]</scope>
</reference>
<proteinExistence type="predicted"/>
<evidence type="ECO:0000313" key="1">
    <source>
        <dbReference type="EMBL" id="KKR86745.1"/>
    </source>
</evidence>
<dbReference type="EMBL" id="LCAH01000009">
    <property type="protein sequence ID" value="KKR86745.1"/>
    <property type="molecule type" value="Genomic_DNA"/>
</dbReference>
<protein>
    <submittedName>
        <fullName evidence="1">Uncharacterized protein</fullName>
    </submittedName>
</protein>
<dbReference type="Proteomes" id="UP000034616">
    <property type="component" value="Unassembled WGS sequence"/>
</dbReference>
<name>A0A0G0WQK3_9BACT</name>
<gene>
    <name evidence="1" type="ORF">UU35_C0009G0032</name>
</gene>